<dbReference type="Pfam" id="PF06144">
    <property type="entry name" value="DNA_pol3_delta"/>
    <property type="match status" value="1"/>
</dbReference>
<gene>
    <name evidence="12" type="primary">holA</name>
    <name evidence="12" type="ORF">E6H00_05235</name>
</gene>
<feature type="domain" description="DNA polymerase III delta subunit-like C-terminal" evidence="11">
    <location>
        <begin position="369"/>
        <end position="493"/>
    </location>
</feature>
<feature type="compositionally biased region" description="Low complexity" evidence="9">
    <location>
        <begin position="47"/>
        <end position="57"/>
    </location>
</feature>
<dbReference type="InterPro" id="IPR008921">
    <property type="entry name" value="DNA_pol3_clamp-load_cplx_C"/>
</dbReference>
<feature type="region of interest" description="Disordered" evidence="9">
    <location>
        <begin position="151"/>
        <end position="175"/>
    </location>
</feature>
<dbReference type="AlphaFoldDB" id="A0A537K5Q7"/>
<dbReference type="EC" id="2.7.7.7" evidence="1"/>
<dbReference type="Proteomes" id="UP000318509">
    <property type="component" value="Unassembled WGS sequence"/>
</dbReference>
<evidence type="ECO:0000256" key="7">
    <source>
        <dbReference type="ARBA" id="ARBA00034754"/>
    </source>
</evidence>
<evidence type="ECO:0000256" key="5">
    <source>
        <dbReference type="ARBA" id="ARBA00022705"/>
    </source>
</evidence>
<keyword evidence="4 12" id="KW-0548">Nucleotidyltransferase</keyword>
<comment type="catalytic activity">
    <reaction evidence="8">
        <text>DNA(n) + a 2'-deoxyribonucleoside 5'-triphosphate = DNA(n+1) + diphosphate</text>
        <dbReference type="Rhea" id="RHEA:22508"/>
        <dbReference type="Rhea" id="RHEA-COMP:17339"/>
        <dbReference type="Rhea" id="RHEA-COMP:17340"/>
        <dbReference type="ChEBI" id="CHEBI:33019"/>
        <dbReference type="ChEBI" id="CHEBI:61560"/>
        <dbReference type="ChEBI" id="CHEBI:173112"/>
        <dbReference type="EC" id="2.7.7.7"/>
    </reaction>
</comment>
<dbReference type="Pfam" id="PF21694">
    <property type="entry name" value="DNA_pol3_delta_C"/>
    <property type="match status" value="1"/>
</dbReference>
<proteinExistence type="inferred from homology"/>
<dbReference type="InterPro" id="IPR005790">
    <property type="entry name" value="DNA_polIII_delta"/>
</dbReference>
<feature type="domain" description="DNA polymerase III delta N-terminal" evidence="10">
    <location>
        <begin position="181"/>
        <end position="297"/>
    </location>
</feature>
<feature type="compositionally biased region" description="Basic and acidic residues" evidence="9">
    <location>
        <begin position="113"/>
        <end position="124"/>
    </location>
</feature>
<dbReference type="InterPro" id="IPR027417">
    <property type="entry name" value="P-loop_NTPase"/>
</dbReference>
<feature type="compositionally biased region" description="Basic and acidic residues" evidence="9">
    <location>
        <begin position="81"/>
        <end position="104"/>
    </location>
</feature>
<evidence type="ECO:0000259" key="11">
    <source>
        <dbReference type="Pfam" id="PF21694"/>
    </source>
</evidence>
<dbReference type="NCBIfam" id="TIGR01128">
    <property type="entry name" value="holA"/>
    <property type="match status" value="1"/>
</dbReference>
<evidence type="ECO:0000256" key="6">
    <source>
        <dbReference type="ARBA" id="ARBA00022932"/>
    </source>
</evidence>
<feature type="compositionally biased region" description="Basic and acidic residues" evidence="9">
    <location>
        <begin position="1"/>
        <end position="17"/>
    </location>
</feature>
<organism evidence="12 13">
    <name type="scientific">Candidatus Segetimicrobium genomatis</name>
    <dbReference type="NCBI Taxonomy" id="2569760"/>
    <lineage>
        <taxon>Bacteria</taxon>
        <taxon>Bacillati</taxon>
        <taxon>Candidatus Sysuimicrobiota</taxon>
        <taxon>Candidatus Sysuimicrobiia</taxon>
        <taxon>Candidatus Sysuimicrobiales</taxon>
        <taxon>Candidatus Segetimicrobiaceae</taxon>
        <taxon>Candidatus Segetimicrobium</taxon>
    </lineage>
</organism>
<sequence length="496" mass="53161">MDAEPGARGHFPRERDPGVPAGLEKGRPHGGVPDPAAGRDRAGGDPGVDPGDVLLPLAPRLHRNAAGDLGGPAGESAAVVRDAEDHRGVPRHDLEGAGGEEHQPLHHGRSPQRRQDGQPPDEHRAAAHRGLLSPVLQWTVPDECVATITAGGTLPPVTPPGRRRPAPPAAGASSKPAPAVYLIVGEEEWLAEAALRTLLDDLLPLEERDLNLDVVDAGETPVQDIVMRCETLPFFGSRRAVVVRRGEDLNAADQDALAAYLERGAPPSVVIIVAEKMDRRRQLFAVLQRTGRIIPCEPPDAGALPGWIRARVEESGKTIPADAAQTLVVLAGGSLRELASEIGKLVSYAGDRRAITSEDVRAVASHVAEATVFELMDALGRRQADLALRLLQTVLAEEAPVKVLFMLGDQIRMLLKTKTLLERHAAPGRRPPQAAIREALGTRAFLFERYKAQVEAFGRLDVSRVLGLLMETDTEIKTGQKPPRLALETLIVGLCV</sequence>
<evidence type="ECO:0000313" key="12">
    <source>
        <dbReference type="EMBL" id="TMI91085.1"/>
    </source>
</evidence>
<comment type="similarity">
    <text evidence="7">Belongs to the DNA polymerase HolA subunit family.</text>
</comment>
<protein>
    <recommendedName>
        <fullName evidence="2">DNA polymerase III subunit delta</fullName>
        <ecNumber evidence="1">2.7.7.7</ecNumber>
    </recommendedName>
</protein>
<keyword evidence="3 12" id="KW-0808">Transferase</keyword>
<evidence type="ECO:0000259" key="10">
    <source>
        <dbReference type="Pfam" id="PF06144"/>
    </source>
</evidence>
<dbReference type="PANTHER" id="PTHR34388:SF1">
    <property type="entry name" value="DNA POLYMERASE III SUBUNIT DELTA"/>
    <property type="match status" value="1"/>
</dbReference>
<dbReference type="PANTHER" id="PTHR34388">
    <property type="entry name" value="DNA POLYMERASE III SUBUNIT DELTA"/>
    <property type="match status" value="1"/>
</dbReference>
<evidence type="ECO:0000256" key="9">
    <source>
        <dbReference type="SAM" id="MobiDB-lite"/>
    </source>
</evidence>
<evidence type="ECO:0000256" key="3">
    <source>
        <dbReference type="ARBA" id="ARBA00022679"/>
    </source>
</evidence>
<dbReference type="SUPFAM" id="SSF48019">
    <property type="entry name" value="post-AAA+ oligomerization domain-like"/>
    <property type="match status" value="1"/>
</dbReference>
<comment type="caution">
    <text evidence="12">The sequence shown here is derived from an EMBL/GenBank/DDBJ whole genome shotgun (WGS) entry which is preliminary data.</text>
</comment>
<dbReference type="GO" id="GO:0003677">
    <property type="term" value="F:DNA binding"/>
    <property type="evidence" value="ECO:0007669"/>
    <property type="project" value="InterPro"/>
</dbReference>
<name>A0A537K5Q7_9BACT</name>
<evidence type="ECO:0000313" key="13">
    <source>
        <dbReference type="Proteomes" id="UP000318509"/>
    </source>
</evidence>
<dbReference type="GO" id="GO:0006261">
    <property type="term" value="P:DNA-templated DNA replication"/>
    <property type="evidence" value="ECO:0007669"/>
    <property type="project" value="TreeGrafter"/>
</dbReference>
<evidence type="ECO:0000256" key="4">
    <source>
        <dbReference type="ARBA" id="ARBA00022695"/>
    </source>
</evidence>
<evidence type="ECO:0000256" key="8">
    <source>
        <dbReference type="ARBA" id="ARBA00049244"/>
    </source>
</evidence>
<evidence type="ECO:0000256" key="1">
    <source>
        <dbReference type="ARBA" id="ARBA00012417"/>
    </source>
</evidence>
<accession>A0A537K5Q7</accession>
<dbReference type="EMBL" id="VBAK01000105">
    <property type="protein sequence ID" value="TMI91085.1"/>
    <property type="molecule type" value="Genomic_DNA"/>
</dbReference>
<dbReference type="GO" id="GO:0003887">
    <property type="term" value="F:DNA-directed DNA polymerase activity"/>
    <property type="evidence" value="ECO:0007669"/>
    <property type="project" value="UniProtKB-KW"/>
</dbReference>
<dbReference type="GO" id="GO:0009360">
    <property type="term" value="C:DNA polymerase III complex"/>
    <property type="evidence" value="ECO:0007669"/>
    <property type="project" value="InterPro"/>
</dbReference>
<dbReference type="InterPro" id="IPR010372">
    <property type="entry name" value="DNA_pol3_delta_N"/>
</dbReference>
<reference evidence="12 13" key="1">
    <citation type="journal article" date="2019" name="Nat. Microbiol.">
        <title>Mediterranean grassland soil C-N compound turnover is dependent on rainfall and depth, and is mediated by genomically divergent microorganisms.</title>
        <authorList>
            <person name="Diamond S."/>
            <person name="Andeer P.F."/>
            <person name="Li Z."/>
            <person name="Crits-Christoph A."/>
            <person name="Burstein D."/>
            <person name="Anantharaman K."/>
            <person name="Lane K.R."/>
            <person name="Thomas B.C."/>
            <person name="Pan C."/>
            <person name="Northen T.R."/>
            <person name="Banfield J.F."/>
        </authorList>
    </citation>
    <scope>NUCLEOTIDE SEQUENCE [LARGE SCALE GENOMIC DNA]</scope>
    <source>
        <strain evidence="12">NP_3</strain>
    </source>
</reference>
<dbReference type="Gene3D" id="3.40.50.300">
    <property type="entry name" value="P-loop containing nucleotide triphosphate hydrolases"/>
    <property type="match status" value="1"/>
</dbReference>
<dbReference type="Gene3D" id="1.10.8.60">
    <property type="match status" value="1"/>
</dbReference>
<dbReference type="Gene3D" id="1.20.272.10">
    <property type="match status" value="1"/>
</dbReference>
<evidence type="ECO:0000256" key="2">
    <source>
        <dbReference type="ARBA" id="ARBA00017703"/>
    </source>
</evidence>
<dbReference type="InterPro" id="IPR048466">
    <property type="entry name" value="DNA_pol3_delta-like_C"/>
</dbReference>
<dbReference type="SUPFAM" id="SSF52540">
    <property type="entry name" value="P-loop containing nucleoside triphosphate hydrolases"/>
    <property type="match status" value="1"/>
</dbReference>
<keyword evidence="5" id="KW-0235">DNA replication</keyword>
<feature type="region of interest" description="Disordered" evidence="9">
    <location>
        <begin position="1"/>
        <end position="124"/>
    </location>
</feature>
<keyword evidence="6" id="KW-0239">DNA-directed DNA polymerase</keyword>